<reference evidence="2 3" key="1">
    <citation type="submission" date="2015-10" db="EMBL/GenBank/DDBJ databases">
        <title>A novel member of the family Ruminococcaceae isolated from human faeces.</title>
        <authorList>
            <person name="Shkoporov A.N."/>
            <person name="Chaplin A.V."/>
            <person name="Motuzova O.V."/>
            <person name="Kafarskaia L.I."/>
            <person name="Efimov B.A."/>
        </authorList>
    </citation>
    <scope>NUCLEOTIDE SEQUENCE [LARGE SCALE GENOMIC DNA]</scope>
    <source>
        <strain evidence="2 3">668</strain>
    </source>
</reference>
<evidence type="ECO:0000313" key="3">
    <source>
        <dbReference type="Proteomes" id="UP000053433"/>
    </source>
</evidence>
<evidence type="ECO:0000256" key="1">
    <source>
        <dbReference type="SAM" id="MobiDB-lite"/>
    </source>
</evidence>
<comment type="caution">
    <text evidence="2">The sequence shown here is derived from an EMBL/GenBank/DDBJ whole genome shotgun (WGS) entry which is preliminary data.</text>
</comment>
<proteinExistence type="predicted"/>
<organism evidence="2 3">
    <name type="scientific">Ruthenibacterium lactatiformans</name>
    <dbReference type="NCBI Taxonomy" id="1550024"/>
    <lineage>
        <taxon>Bacteria</taxon>
        <taxon>Bacillati</taxon>
        <taxon>Bacillota</taxon>
        <taxon>Clostridia</taxon>
        <taxon>Eubacteriales</taxon>
        <taxon>Oscillospiraceae</taxon>
        <taxon>Ruthenibacterium</taxon>
    </lineage>
</organism>
<dbReference type="AlphaFoldDB" id="A0A0W7TTH9"/>
<feature type="region of interest" description="Disordered" evidence="1">
    <location>
        <begin position="1"/>
        <end position="32"/>
    </location>
</feature>
<dbReference type="EMBL" id="LMUA01000004">
    <property type="protein sequence ID" value="KUE77111.1"/>
    <property type="molecule type" value="Genomic_DNA"/>
</dbReference>
<protein>
    <submittedName>
        <fullName evidence="2">Uncharacterized protein</fullName>
    </submittedName>
</protein>
<accession>A0A0W7TTH9</accession>
<sequence length="166" mass="17343">MSAGQGYLPDPGAVRLQPAAARPVDPSPKGGGFRAVSAPAAIRKAAVMACHGEGGEGLAAPHTFKSAGSGVIHPPGIARQPPLKRSRVFSNVMGRPGQQPLCLAAERAGKLRRQRGGARQMLENRSFPSVLRDVCKKFIFHSRSFLGSPARAPCGGPQGWVNKTCG</sequence>
<name>A0A0W7TTH9_9FIRM</name>
<evidence type="ECO:0000313" key="2">
    <source>
        <dbReference type="EMBL" id="KUE77111.1"/>
    </source>
</evidence>
<gene>
    <name evidence="2" type="ORF">ASJ35_04225</name>
</gene>
<dbReference type="Proteomes" id="UP000053433">
    <property type="component" value="Unassembled WGS sequence"/>
</dbReference>